<keyword evidence="8" id="KW-1185">Reference proteome</keyword>
<dbReference type="Gene3D" id="1.10.220.160">
    <property type="match status" value="1"/>
</dbReference>
<dbReference type="Pfam" id="PF01753">
    <property type="entry name" value="zf-MYND"/>
    <property type="match status" value="1"/>
</dbReference>
<feature type="region of interest" description="Disordered" evidence="5">
    <location>
        <begin position="93"/>
        <end position="156"/>
    </location>
</feature>
<feature type="region of interest" description="Disordered" evidence="5">
    <location>
        <begin position="410"/>
        <end position="438"/>
    </location>
</feature>
<dbReference type="STRING" id="1054147.F4PUL8"/>
<dbReference type="PROSITE" id="PS50280">
    <property type="entry name" value="SET"/>
    <property type="match status" value="1"/>
</dbReference>
<feature type="domain" description="SET" evidence="6">
    <location>
        <begin position="34"/>
        <end position="377"/>
    </location>
</feature>
<dbReference type="Gene3D" id="6.10.140.2220">
    <property type="match status" value="1"/>
</dbReference>
<evidence type="ECO:0000259" key="6">
    <source>
        <dbReference type="PROSITE" id="PS50280"/>
    </source>
</evidence>
<dbReference type="SUPFAM" id="SSF82199">
    <property type="entry name" value="SET domain"/>
    <property type="match status" value="1"/>
</dbReference>
<dbReference type="PANTHER" id="PTHR12197:SF211">
    <property type="entry name" value="SET AND MYND DOMAIN-CONTAINING PROTEIN DDB_G0292140-RELATED"/>
    <property type="match status" value="1"/>
</dbReference>
<dbReference type="Gene3D" id="2.170.270.10">
    <property type="entry name" value="SET domain"/>
    <property type="match status" value="1"/>
</dbReference>
<dbReference type="GeneID" id="14873445"/>
<dbReference type="InterPro" id="IPR050869">
    <property type="entry name" value="H3K4_H4K5_MeTrfase"/>
</dbReference>
<dbReference type="InterPro" id="IPR001214">
    <property type="entry name" value="SET_dom"/>
</dbReference>
<dbReference type="InterPro" id="IPR046341">
    <property type="entry name" value="SET_dom_sf"/>
</dbReference>
<proteinExistence type="predicted"/>
<dbReference type="Pfam" id="PF00856">
    <property type="entry name" value="SET"/>
    <property type="match status" value="1"/>
</dbReference>
<evidence type="ECO:0000313" key="8">
    <source>
        <dbReference type="Proteomes" id="UP000007797"/>
    </source>
</evidence>
<feature type="compositionally biased region" description="Basic residues" evidence="5">
    <location>
        <begin position="101"/>
        <end position="118"/>
    </location>
</feature>
<dbReference type="GO" id="GO:0008270">
    <property type="term" value="F:zinc ion binding"/>
    <property type="evidence" value="ECO:0007669"/>
    <property type="project" value="UniProtKB-KW"/>
</dbReference>
<dbReference type="PANTHER" id="PTHR12197">
    <property type="entry name" value="HISTONE-LYSINE N-METHYLTRANSFERASE SMYD"/>
    <property type="match status" value="1"/>
</dbReference>
<dbReference type="OMA" id="PYTWAVD"/>
<dbReference type="GO" id="GO:0005634">
    <property type="term" value="C:nucleus"/>
    <property type="evidence" value="ECO:0007669"/>
    <property type="project" value="TreeGrafter"/>
</dbReference>
<name>F4PUL8_CACFS</name>
<dbReference type="SUPFAM" id="SSF144232">
    <property type="entry name" value="HIT/MYND zinc finger-like"/>
    <property type="match status" value="1"/>
</dbReference>
<keyword evidence="3" id="KW-0863">Zinc-finger</keyword>
<comment type="function">
    <text evidence="1">Probable methyltransferase.</text>
</comment>
<dbReference type="CDD" id="cd20071">
    <property type="entry name" value="SET_SMYD"/>
    <property type="match status" value="1"/>
</dbReference>
<dbReference type="KEGG" id="dfa:DFA_01768"/>
<dbReference type="EMBL" id="GL883010">
    <property type="protein sequence ID" value="EGG21882.1"/>
    <property type="molecule type" value="Genomic_DNA"/>
</dbReference>
<dbReference type="InterPro" id="IPR002893">
    <property type="entry name" value="Znf_MYND"/>
</dbReference>
<evidence type="ECO:0000256" key="2">
    <source>
        <dbReference type="ARBA" id="ARBA00022723"/>
    </source>
</evidence>
<dbReference type="OrthoDB" id="5945798at2759"/>
<evidence type="ECO:0000256" key="4">
    <source>
        <dbReference type="ARBA" id="ARBA00022833"/>
    </source>
</evidence>
<reference evidence="8" key="1">
    <citation type="journal article" date="2011" name="Genome Res.">
        <title>Phylogeny-wide analysis of social amoeba genomes highlights ancient origins for complex intercellular communication.</title>
        <authorList>
            <person name="Heidel A.J."/>
            <person name="Lawal H.M."/>
            <person name="Felder M."/>
            <person name="Schilde C."/>
            <person name="Helps N.R."/>
            <person name="Tunggal B."/>
            <person name="Rivero F."/>
            <person name="John U."/>
            <person name="Schleicher M."/>
            <person name="Eichinger L."/>
            <person name="Platzer M."/>
            <person name="Noegel A.A."/>
            <person name="Schaap P."/>
            <person name="Gloeckner G."/>
        </authorList>
    </citation>
    <scope>NUCLEOTIDE SEQUENCE [LARGE SCALE GENOMIC DNA]</scope>
    <source>
        <strain evidence="8">SH3</strain>
    </source>
</reference>
<evidence type="ECO:0000313" key="7">
    <source>
        <dbReference type="EMBL" id="EGG21882.1"/>
    </source>
</evidence>
<dbReference type="Proteomes" id="UP000007797">
    <property type="component" value="Unassembled WGS sequence"/>
</dbReference>
<keyword evidence="2" id="KW-0479">Metal-binding</keyword>
<accession>F4PUL8</accession>
<feature type="compositionally biased region" description="Basic and acidic residues" evidence="5">
    <location>
        <begin position="429"/>
        <end position="438"/>
    </location>
</feature>
<organism evidence="7 8">
    <name type="scientific">Cavenderia fasciculata</name>
    <name type="common">Slime mold</name>
    <name type="synonym">Dictyostelium fasciculatum</name>
    <dbReference type="NCBI Taxonomy" id="261658"/>
    <lineage>
        <taxon>Eukaryota</taxon>
        <taxon>Amoebozoa</taxon>
        <taxon>Evosea</taxon>
        <taxon>Eumycetozoa</taxon>
        <taxon>Dictyostelia</taxon>
        <taxon>Acytosteliales</taxon>
        <taxon>Cavenderiaceae</taxon>
        <taxon>Cavenderia</taxon>
    </lineage>
</organism>
<evidence type="ECO:0000256" key="1">
    <source>
        <dbReference type="ARBA" id="ARBA00004038"/>
    </source>
</evidence>
<feature type="compositionally biased region" description="Acidic residues" evidence="5">
    <location>
        <begin position="144"/>
        <end position="153"/>
    </location>
</feature>
<dbReference type="RefSeq" id="XP_004359733.1">
    <property type="nucleotide sequence ID" value="XM_004359676.1"/>
</dbReference>
<evidence type="ECO:0000256" key="3">
    <source>
        <dbReference type="ARBA" id="ARBA00022771"/>
    </source>
</evidence>
<gene>
    <name evidence="7" type="ORF">DFA_01768</name>
</gene>
<evidence type="ECO:0000256" key="5">
    <source>
        <dbReference type="SAM" id="MobiDB-lite"/>
    </source>
</evidence>
<dbReference type="AlphaFoldDB" id="F4PUL8"/>
<sequence length="438" mass="50054">MGADKKKSNTTTSTISQPTSNDRHVDYKTWHGDFNIQVMSHPTNGRYIVATSDMEENDVILRDLPYTWAVDHSFKNFVCQQCFLEVPVETQRDNAAGANSKPKKKSKKDKKKKTSKKEKKTDEQGEAEEQQQEDAAAVDATVKEEEEEEEEDGASVPIIAAEGEEFHMCEDCSFVGYCCKECMEKDSHQHKFECLVFQNLDQSEYSSSLLSEIKLLIRTLSRKWLEQSLQEEGTQYRKYKQYEDSNVPQENGLRYSDYDQLVSNIEAFSSTLKDSLSYWICDPVIRLGSKYVQKKEDGVDLLNVLLRNRCNAFYIQGRPKNGGNGESRGCGVYVRNSFFNHSCNPNVNYWVVENTLEVECSLMRAVRKGEELCISYIDTAASLRDRREKLSEGYLFHCRCEKCITDELAESQSDCEPSASAPPPTTTVRLEKDSDHDE</sequence>
<feature type="region of interest" description="Disordered" evidence="5">
    <location>
        <begin position="1"/>
        <end position="25"/>
    </location>
</feature>
<protein>
    <submittedName>
        <fullName evidence="7">SET domain-containing protein</fullName>
    </submittedName>
</protein>
<keyword evidence="4" id="KW-0862">Zinc</keyword>